<evidence type="ECO:0000256" key="1">
    <source>
        <dbReference type="ARBA" id="ARBA00022679"/>
    </source>
</evidence>
<protein>
    <recommendedName>
        <fullName evidence="3">Carbohydrate kinase PfkB domain-containing protein</fullName>
    </recommendedName>
</protein>
<feature type="domain" description="Carbohydrate kinase PfkB" evidence="3">
    <location>
        <begin position="9"/>
        <end position="150"/>
    </location>
</feature>
<accession>X1GTM6</accession>
<dbReference type="InterPro" id="IPR011611">
    <property type="entry name" value="PfkB_dom"/>
</dbReference>
<dbReference type="InterPro" id="IPR029056">
    <property type="entry name" value="Ribokinase-like"/>
</dbReference>
<dbReference type="EMBL" id="BARU01020309">
    <property type="protein sequence ID" value="GAH48225.1"/>
    <property type="molecule type" value="Genomic_DNA"/>
</dbReference>
<reference evidence="4" key="1">
    <citation type="journal article" date="2014" name="Front. Microbiol.">
        <title>High frequency of phylogenetically diverse reductive dehalogenase-homologous genes in deep subseafloor sedimentary metagenomes.</title>
        <authorList>
            <person name="Kawai M."/>
            <person name="Futagami T."/>
            <person name="Toyoda A."/>
            <person name="Takaki Y."/>
            <person name="Nishi S."/>
            <person name="Hori S."/>
            <person name="Arai W."/>
            <person name="Tsubouchi T."/>
            <person name="Morono Y."/>
            <person name="Uchiyama I."/>
            <person name="Ito T."/>
            <person name="Fujiyama A."/>
            <person name="Inagaki F."/>
            <person name="Takami H."/>
        </authorList>
    </citation>
    <scope>NUCLEOTIDE SEQUENCE</scope>
    <source>
        <strain evidence="4">Expedition CK06-06</strain>
    </source>
</reference>
<dbReference type="Gene3D" id="3.40.1190.20">
    <property type="match status" value="1"/>
</dbReference>
<dbReference type="PROSITE" id="PS00584">
    <property type="entry name" value="PFKB_KINASES_2"/>
    <property type="match status" value="1"/>
</dbReference>
<evidence type="ECO:0000259" key="3">
    <source>
        <dbReference type="Pfam" id="PF00294"/>
    </source>
</evidence>
<dbReference type="PANTHER" id="PTHR10584">
    <property type="entry name" value="SUGAR KINASE"/>
    <property type="match status" value="1"/>
</dbReference>
<dbReference type="PANTHER" id="PTHR10584:SF166">
    <property type="entry name" value="RIBOKINASE"/>
    <property type="match status" value="1"/>
</dbReference>
<gene>
    <name evidence="4" type="ORF">S03H2_33372</name>
</gene>
<dbReference type="GO" id="GO:0016301">
    <property type="term" value="F:kinase activity"/>
    <property type="evidence" value="ECO:0007669"/>
    <property type="project" value="UniProtKB-KW"/>
</dbReference>
<dbReference type="InterPro" id="IPR002173">
    <property type="entry name" value="Carboh/pur_kinase_PfkB_CS"/>
</dbReference>
<keyword evidence="2" id="KW-0418">Kinase</keyword>
<dbReference type="Pfam" id="PF00294">
    <property type="entry name" value="PfkB"/>
    <property type="match status" value="1"/>
</dbReference>
<proteinExistence type="predicted"/>
<dbReference type="AlphaFoldDB" id="X1GTM6"/>
<dbReference type="SUPFAM" id="SSF53613">
    <property type="entry name" value="Ribokinase-like"/>
    <property type="match status" value="1"/>
</dbReference>
<comment type="caution">
    <text evidence="4">The sequence shown here is derived from an EMBL/GenBank/DDBJ whole genome shotgun (WGS) entry which is preliminary data.</text>
</comment>
<evidence type="ECO:0000313" key="4">
    <source>
        <dbReference type="EMBL" id="GAH48225.1"/>
    </source>
</evidence>
<sequence length="166" mass="18611">MPGINFGRLLAQIQSSGKTIILDTGWDPSNWPEQHIEEMKGLLKYTDIFLPNLDEARVITGKKDPTEVLNTLTKYGPSLVVVKMDRDGSIALKDGKVYRQPSFKVKVTDTTGAGDTFNAGFLYGVINGWDLNKTLQFATAFASLYISSEEKKYPQVEEIWQFIKSN</sequence>
<keyword evidence="1" id="KW-0808">Transferase</keyword>
<organism evidence="4">
    <name type="scientific">marine sediment metagenome</name>
    <dbReference type="NCBI Taxonomy" id="412755"/>
    <lineage>
        <taxon>unclassified sequences</taxon>
        <taxon>metagenomes</taxon>
        <taxon>ecological metagenomes</taxon>
    </lineage>
</organism>
<name>X1GTM6_9ZZZZ</name>
<evidence type="ECO:0000256" key="2">
    <source>
        <dbReference type="ARBA" id="ARBA00022777"/>
    </source>
</evidence>